<evidence type="ECO:0000313" key="2">
    <source>
        <dbReference type="Proteomes" id="UP001412239"/>
    </source>
</evidence>
<reference evidence="1" key="1">
    <citation type="submission" date="2015-10" db="EMBL/GenBank/DDBJ databases">
        <authorList>
            <person name="Regsiter A."/>
            <person name="william w."/>
        </authorList>
    </citation>
    <scope>NUCLEOTIDE SEQUENCE</scope>
    <source>
        <strain evidence="1">Montdore</strain>
    </source>
</reference>
<accession>A0A292PZ96</accession>
<organism evidence="1 2">
    <name type="scientific">Tuber aestivum</name>
    <name type="common">summer truffle</name>
    <dbReference type="NCBI Taxonomy" id="59557"/>
    <lineage>
        <taxon>Eukaryota</taxon>
        <taxon>Fungi</taxon>
        <taxon>Dikarya</taxon>
        <taxon>Ascomycota</taxon>
        <taxon>Pezizomycotina</taxon>
        <taxon>Pezizomycetes</taxon>
        <taxon>Pezizales</taxon>
        <taxon>Tuberaceae</taxon>
        <taxon>Tuber</taxon>
    </lineage>
</organism>
<name>A0A292PZ96_9PEZI</name>
<gene>
    <name evidence="1" type="ORF">GSTUAT00003016001</name>
</gene>
<keyword evidence="2" id="KW-1185">Reference proteome</keyword>
<proteinExistence type="predicted"/>
<evidence type="ECO:0000313" key="1">
    <source>
        <dbReference type="EMBL" id="CUS12896.1"/>
    </source>
</evidence>
<dbReference type="AlphaFoldDB" id="A0A292PZ96"/>
<feature type="non-terminal residue" evidence="1">
    <location>
        <position position="1"/>
    </location>
</feature>
<sequence length="471" mass="53682">HRDEARGPSFGRFSADDDIFFRVPKDRFIGSEQFDQIINPTKEPRLALSRGSRLSILDFPQCYDTSDRSLLNSMADKLHLPGEDEATFGDEHSARVLALPGRGVFRTGILLRVLVKEPAESPKSGPSEDRFTLFASFPYFGKFSAGIQWDAESESVGLLDFRRLGADVHDGGAVENEVERGGISDILVHQVRYMIFDNYTMATFRSKEDIAKDKAPLHRFQERIGAFRAMIHMIANCTDLELWTLGKLQALLCKIEEDIDQMILDAKLYEDNQGIQRIPADEPQMPPPGVDLTQEELQKWNEDQERARFKNVQKRKQKRVLGLLTSLNRLSAGLFAAISVAERQIAVLQDLHSVFLTSYRTKSKDHDRYSLWQNPFHKNIAWIPILSQNQGQIWPKTLDTIDDVVRERKSFTRKVKELVEIMDIRRNILFGFLKSDQAIAAPTERTVQEATEATKRTEDSIKDAKAAFALQ</sequence>
<dbReference type="Proteomes" id="UP001412239">
    <property type="component" value="Unassembled WGS sequence"/>
</dbReference>
<feature type="non-terminal residue" evidence="1">
    <location>
        <position position="471"/>
    </location>
</feature>
<dbReference type="EMBL" id="LN890981">
    <property type="protein sequence ID" value="CUS12896.1"/>
    <property type="molecule type" value="Genomic_DNA"/>
</dbReference>
<protein>
    <submittedName>
        <fullName evidence="1">Uncharacterized protein</fullName>
    </submittedName>
</protein>